<dbReference type="OrthoDB" id="540503at2759"/>
<dbReference type="GO" id="GO:0016757">
    <property type="term" value="F:glycosyltransferase activity"/>
    <property type="evidence" value="ECO:0007669"/>
    <property type="project" value="InterPro"/>
</dbReference>
<gene>
    <name evidence="2" type="ORF">GPM918_LOCUS15395</name>
    <name evidence="3" type="ORF">SRO942_LOCUS15395</name>
</gene>
<dbReference type="Proteomes" id="UP000681722">
    <property type="component" value="Unassembled WGS sequence"/>
</dbReference>
<name>A0A814J736_9BILA</name>
<comment type="caution">
    <text evidence="2">The sequence shown here is derived from an EMBL/GenBank/DDBJ whole genome shotgun (WGS) entry which is preliminary data.</text>
</comment>
<dbReference type="PANTHER" id="PTHR47483:SF1">
    <property type="entry name" value="BETA-ARABINOFURANOSYLTRANSFERASE RAY1"/>
    <property type="match status" value="1"/>
</dbReference>
<reference evidence="2" key="1">
    <citation type="submission" date="2021-02" db="EMBL/GenBank/DDBJ databases">
        <authorList>
            <person name="Nowell W R."/>
        </authorList>
    </citation>
    <scope>NUCLEOTIDE SEQUENCE</scope>
</reference>
<accession>A0A814J736</accession>
<sequence>MSSTFRAFKGIVLLVLLFIIVSLYRSNVFKPTIPQLLNQTILNVFTYKTSIFSSTPVAMASSFSLSFDYYSSDDYLLELLKANANSKKQVALNLVGGDFYPLYIWDWYFRMYELTNSTIHNCIVIALDETSFIQGQKYKLPTFYSKHTYEQQIKIKNIHDSRQHMLYIVGNGKFHTVARIVKLGYNPLFSEMDVFWERDPFTVLKEPWDKYDLQINDHRDSHPRVNIAVYYAHSSVRSIHFFNELSEFWTNFGKGAFLSDQRVFDAFLDNYDKLESTYIKLWTDLGHDYPIPPMKKMNWTKHTFDNKFHHLFSDGNAYYLMERATKSGLRSNKFYNSSAFYITALYSNTATNKLPCKKCATLNDWSLLMRSLLAVQQIYPNRIMVLPTFNQTPKVHSILDTRKLFKYWGEDKIRLNNFLELNSSQSLFSSWKNVWIGYCEKSEQSAVDSIDVHCIKSPSGATENELKTILSKYENYHMVNFVYLEFSQFSEAKQTSDPYPPCKVKTKELEMFFHRPYDTNKTS</sequence>
<evidence type="ECO:0000313" key="3">
    <source>
        <dbReference type="EMBL" id="CAF3804110.1"/>
    </source>
</evidence>
<dbReference type="PANTHER" id="PTHR47483">
    <property type="entry name" value="BETA-ARABINOFURANOSYLTRANSFERASE RAY1"/>
    <property type="match status" value="1"/>
</dbReference>
<protein>
    <recommendedName>
        <fullName evidence="1">Nucleotide-diphospho-sugar transferase domain-containing protein</fullName>
    </recommendedName>
</protein>
<dbReference type="Pfam" id="PF03407">
    <property type="entry name" value="Nucleotid_trans"/>
    <property type="match status" value="1"/>
</dbReference>
<feature type="domain" description="Nucleotide-diphospho-sugar transferase" evidence="1">
    <location>
        <begin position="119"/>
        <end position="269"/>
    </location>
</feature>
<dbReference type="EMBL" id="CAJOBC010003868">
    <property type="protein sequence ID" value="CAF3804110.1"/>
    <property type="molecule type" value="Genomic_DNA"/>
</dbReference>
<evidence type="ECO:0000259" key="1">
    <source>
        <dbReference type="Pfam" id="PF03407"/>
    </source>
</evidence>
<organism evidence="2 4">
    <name type="scientific">Didymodactylos carnosus</name>
    <dbReference type="NCBI Taxonomy" id="1234261"/>
    <lineage>
        <taxon>Eukaryota</taxon>
        <taxon>Metazoa</taxon>
        <taxon>Spiralia</taxon>
        <taxon>Gnathifera</taxon>
        <taxon>Rotifera</taxon>
        <taxon>Eurotatoria</taxon>
        <taxon>Bdelloidea</taxon>
        <taxon>Philodinida</taxon>
        <taxon>Philodinidae</taxon>
        <taxon>Didymodactylos</taxon>
    </lineage>
</organism>
<dbReference type="InterPro" id="IPR005069">
    <property type="entry name" value="Nucl-diP-sugar_transferase"/>
</dbReference>
<dbReference type="AlphaFoldDB" id="A0A814J736"/>
<proteinExistence type="predicted"/>
<evidence type="ECO:0000313" key="2">
    <source>
        <dbReference type="EMBL" id="CAF1033384.1"/>
    </source>
</evidence>
<dbReference type="Proteomes" id="UP000663829">
    <property type="component" value="Unassembled WGS sequence"/>
</dbReference>
<dbReference type="InterPro" id="IPR044575">
    <property type="entry name" value="RAY1-like"/>
</dbReference>
<evidence type="ECO:0000313" key="4">
    <source>
        <dbReference type="Proteomes" id="UP000663829"/>
    </source>
</evidence>
<dbReference type="EMBL" id="CAJNOQ010003868">
    <property type="protein sequence ID" value="CAF1033384.1"/>
    <property type="molecule type" value="Genomic_DNA"/>
</dbReference>
<keyword evidence="4" id="KW-1185">Reference proteome</keyword>